<dbReference type="RefSeq" id="WP_072836457.1">
    <property type="nucleotide sequence ID" value="NZ_FQUU01000016.1"/>
</dbReference>
<evidence type="ECO:0000256" key="4">
    <source>
        <dbReference type="ARBA" id="ARBA00022898"/>
    </source>
</evidence>
<feature type="coiled-coil region" evidence="6">
    <location>
        <begin position="357"/>
        <end position="384"/>
    </location>
</feature>
<dbReference type="FunFam" id="3.40.640.10:FF:000100">
    <property type="entry name" value="Putative acetylornithine aminotransferase"/>
    <property type="match status" value="1"/>
</dbReference>
<dbReference type="PROSITE" id="PS00600">
    <property type="entry name" value="AA_TRANSFER_CLASS_3"/>
    <property type="match status" value="1"/>
</dbReference>
<sequence>MKLFDVYPINDITIERAKDSYVWDENGVQYLDMYGGHAVISIGHSNQHWVKRIEEQLNKIAFYSNSVQIPIQKELAKKLSKLSGKEDYQLFLVNSGAEANENALKLASFHTGRKKIIAFKKAFHGRTSLAVAATDNPSIIAPVNETENVVFLPFNDEAALKEYFQTNGTEVAAVIIEAVQGVGGITLASPGFLQLLRKLCDENGVILIADEVQCGYGRSGKFFAFDHAGINADIYTMAKGMGNGFPIGGILIASHIKPKYGMLGTTFGGNHLACAAGLAVLEVMEEEDLVEKSKQRGQYLINKLRKIDGIENVRGLGLMIGFDVPLGLKDLRKNLLLHHNVFTGEAKPNVIRLLPALTITRKQMDEFLDALQEAINELRSEQNIPVDEVSA</sequence>
<dbReference type="GO" id="GO:0042802">
    <property type="term" value="F:identical protein binding"/>
    <property type="evidence" value="ECO:0007669"/>
    <property type="project" value="TreeGrafter"/>
</dbReference>
<keyword evidence="3 7" id="KW-0808">Transferase</keyword>
<evidence type="ECO:0000256" key="6">
    <source>
        <dbReference type="SAM" id="Coils"/>
    </source>
</evidence>
<dbReference type="OrthoDB" id="730777at2"/>
<dbReference type="GO" id="GO:0008483">
    <property type="term" value="F:transaminase activity"/>
    <property type="evidence" value="ECO:0007669"/>
    <property type="project" value="UniProtKB-KW"/>
</dbReference>
<dbReference type="SUPFAM" id="SSF53383">
    <property type="entry name" value="PLP-dependent transferases"/>
    <property type="match status" value="1"/>
</dbReference>
<dbReference type="GO" id="GO:0030170">
    <property type="term" value="F:pyridoxal phosphate binding"/>
    <property type="evidence" value="ECO:0007669"/>
    <property type="project" value="InterPro"/>
</dbReference>
<dbReference type="PANTHER" id="PTHR11986:SF79">
    <property type="entry name" value="ACETYLORNITHINE AMINOTRANSFERASE, MITOCHONDRIAL"/>
    <property type="match status" value="1"/>
</dbReference>
<dbReference type="Gene3D" id="3.90.1150.10">
    <property type="entry name" value="Aspartate Aminotransferase, domain 1"/>
    <property type="match status" value="1"/>
</dbReference>
<keyword evidence="2 7" id="KW-0032">Aminotransferase</keyword>
<evidence type="ECO:0000256" key="3">
    <source>
        <dbReference type="ARBA" id="ARBA00022679"/>
    </source>
</evidence>
<dbReference type="Gene3D" id="3.40.640.10">
    <property type="entry name" value="Type I PLP-dependent aspartate aminotransferase-like (Major domain)"/>
    <property type="match status" value="1"/>
</dbReference>
<keyword evidence="4 5" id="KW-0663">Pyridoxal phosphate</keyword>
<dbReference type="InterPro" id="IPR050103">
    <property type="entry name" value="Class-III_PLP-dep_AT"/>
</dbReference>
<proteinExistence type="inferred from homology"/>
<dbReference type="CDD" id="cd00610">
    <property type="entry name" value="OAT_like"/>
    <property type="match status" value="1"/>
</dbReference>
<dbReference type="InterPro" id="IPR015421">
    <property type="entry name" value="PyrdxlP-dep_Trfase_major"/>
</dbReference>
<dbReference type="STRING" id="1121884.SAMN02745131_03317"/>
<evidence type="ECO:0000256" key="5">
    <source>
        <dbReference type="RuleBase" id="RU003560"/>
    </source>
</evidence>
<dbReference type="PIRSF" id="PIRSF000521">
    <property type="entry name" value="Transaminase_4ab_Lys_Orn"/>
    <property type="match status" value="1"/>
</dbReference>
<evidence type="ECO:0000256" key="2">
    <source>
        <dbReference type="ARBA" id="ARBA00022576"/>
    </source>
</evidence>
<comment type="cofactor">
    <cofactor evidence="1">
        <name>pyridoxal 5'-phosphate</name>
        <dbReference type="ChEBI" id="CHEBI:597326"/>
    </cofactor>
</comment>
<dbReference type="InterPro" id="IPR015424">
    <property type="entry name" value="PyrdxlP-dep_Trfase"/>
</dbReference>
<protein>
    <submittedName>
        <fullName evidence="7">Acetylornithine aminotransferase</fullName>
    </submittedName>
</protein>
<keyword evidence="8" id="KW-1185">Reference proteome</keyword>
<dbReference type="AlphaFoldDB" id="A0A1M5DSA9"/>
<dbReference type="InterPro" id="IPR005814">
    <property type="entry name" value="Aminotrans_3"/>
</dbReference>
<dbReference type="Pfam" id="PF00202">
    <property type="entry name" value="Aminotran_3"/>
    <property type="match status" value="1"/>
</dbReference>
<name>A0A1M5DSA9_9BACT</name>
<keyword evidence="6" id="KW-0175">Coiled coil</keyword>
<accession>A0A1M5DSA9</accession>
<gene>
    <name evidence="7" type="ORF">SAMN02745131_03317</name>
</gene>
<reference evidence="7 8" key="1">
    <citation type="submission" date="2016-11" db="EMBL/GenBank/DDBJ databases">
        <authorList>
            <person name="Jaros S."/>
            <person name="Januszkiewicz K."/>
            <person name="Wedrychowicz H."/>
        </authorList>
    </citation>
    <scope>NUCLEOTIDE SEQUENCE [LARGE SCALE GENOMIC DNA]</scope>
    <source>
        <strain evidence="7 8">DSM 18119</strain>
    </source>
</reference>
<dbReference type="InterPro" id="IPR049704">
    <property type="entry name" value="Aminotrans_3_PPA_site"/>
</dbReference>
<dbReference type="Proteomes" id="UP000184048">
    <property type="component" value="Unassembled WGS sequence"/>
</dbReference>
<evidence type="ECO:0000313" key="8">
    <source>
        <dbReference type="Proteomes" id="UP000184048"/>
    </source>
</evidence>
<organism evidence="7 8">
    <name type="scientific">Flavisolibacter ginsengisoli DSM 18119</name>
    <dbReference type="NCBI Taxonomy" id="1121884"/>
    <lineage>
        <taxon>Bacteria</taxon>
        <taxon>Pseudomonadati</taxon>
        <taxon>Bacteroidota</taxon>
        <taxon>Chitinophagia</taxon>
        <taxon>Chitinophagales</taxon>
        <taxon>Chitinophagaceae</taxon>
        <taxon>Flavisolibacter</taxon>
    </lineage>
</organism>
<dbReference type="EMBL" id="FQUU01000016">
    <property type="protein sequence ID" value="SHF69908.1"/>
    <property type="molecule type" value="Genomic_DNA"/>
</dbReference>
<evidence type="ECO:0000256" key="1">
    <source>
        <dbReference type="ARBA" id="ARBA00001933"/>
    </source>
</evidence>
<dbReference type="InterPro" id="IPR015422">
    <property type="entry name" value="PyrdxlP-dep_Trfase_small"/>
</dbReference>
<comment type="similarity">
    <text evidence="5">Belongs to the class-III pyridoxal-phosphate-dependent aminotransferase family.</text>
</comment>
<dbReference type="PANTHER" id="PTHR11986">
    <property type="entry name" value="AMINOTRANSFERASE CLASS III"/>
    <property type="match status" value="1"/>
</dbReference>
<evidence type="ECO:0000313" key="7">
    <source>
        <dbReference type="EMBL" id="SHF69908.1"/>
    </source>
</evidence>